<dbReference type="RefSeq" id="WP_176760761.1">
    <property type="nucleotide sequence ID" value="NZ_FNHU01000001.1"/>
</dbReference>
<proteinExistence type="inferred from homology"/>
<keyword evidence="2" id="KW-0813">Transport</keyword>
<sequence>MRSVSGLLRRTAALASVFVLATAGVAACSPGEQAADAQADCAKYEQWGDLSGETINIYSPYVGADQERLENSWAGFSQCTGAEIVYEGSTDFESQIQVRVQGGNAPDIAFIPQPALLNTLAQQGALIPASDTVATAVADGWSESFSEYATVDGTLYGSPLTTGVKSYVWYSVPLFEAGGYEAPSTWQELLDLTAQIHADTGQRVWCDGFESGAATGWPGTDWLEDLVLRTAGENVYDQWIAHEIPFDDARITTALDEVGKILKNADYVNAGFGDVTSIASTNQIDAFTAVTDGESCYMSHRTASATFDEDVTVAPDGDVWGFYLPGLNADDPKQLVGGGEFTVAFTESEAVESVRQYLASETWANDVVTQGMVSANTGVEASNAPTPQLENAIELLQSDGAVFRFDASDLMPTAVGGGTFWKGMTDWVLGSTTAQVLSDIESSWND</sequence>
<dbReference type="EMBL" id="FNHU01000001">
    <property type="protein sequence ID" value="SDM32078.1"/>
    <property type="molecule type" value="Genomic_DNA"/>
</dbReference>
<protein>
    <submittedName>
        <fullName evidence="4">Alpha-glucoside transport system substrate-binding protein</fullName>
    </submittedName>
</protein>
<gene>
    <name evidence="4" type="ORF">SAMN04487766_101355</name>
</gene>
<dbReference type="PROSITE" id="PS51257">
    <property type="entry name" value="PROKAR_LIPOPROTEIN"/>
    <property type="match status" value="1"/>
</dbReference>
<accession>A0A1G9S9B2</accession>
<dbReference type="InterPro" id="IPR006059">
    <property type="entry name" value="SBP"/>
</dbReference>
<feature type="chain" id="PRO_5011753258" evidence="3">
    <location>
        <begin position="35"/>
        <end position="446"/>
    </location>
</feature>
<dbReference type="Proteomes" id="UP000199671">
    <property type="component" value="Unassembled WGS sequence"/>
</dbReference>
<evidence type="ECO:0000256" key="3">
    <source>
        <dbReference type="SAM" id="SignalP"/>
    </source>
</evidence>
<comment type="similarity">
    <text evidence="1">Belongs to the bacterial solute-binding protein 1 family.</text>
</comment>
<dbReference type="PANTHER" id="PTHR43649">
    <property type="entry name" value="ARABINOSE-BINDING PROTEIN-RELATED"/>
    <property type="match status" value="1"/>
</dbReference>
<name>A0A1G9S9B2_9ACTO</name>
<reference evidence="4 5" key="1">
    <citation type="submission" date="2016-10" db="EMBL/GenBank/DDBJ databases">
        <authorList>
            <person name="de Groot N.N."/>
        </authorList>
    </citation>
    <scope>NUCLEOTIDE SEQUENCE [LARGE SCALE GENOMIC DNA]</scope>
    <source>
        <strain evidence="4 5">KPR-7B</strain>
    </source>
</reference>
<dbReference type="Gene3D" id="3.40.190.10">
    <property type="entry name" value="Periplasmic binding protein-like II"/>
    <property type="match status" value="2"/>
</dbReference>
<dbReference type="AlphaFoldDB" id="A0A1G9S9B2"/>
<evidence type="ECO:0000256" key="1">
    <source>
        <dbReference type="ARBA" id="ARBA00008520"/>
    </source>
</evidence>
<dbReference type="PANTHER" id="PTHR43649:SF29">
    <property type="entry name" value="OSMOPROTECTIVE COMPOUNDS-BINDING PROTEIN GGTB"/>
    <property type="match status" value="1"/>
</dbReference>
<dbReference type="SUPFAM" id="SSF53850">
    <property type="entry name" value="Periplasmic binding protein-like II"/>
    <property type="match status" value="1"/>
</dbReference>
<evidence type="ECO:0000313" key="5">
    <source>
        <dbReference type="Proteomes" id="UP000199671"/>
    </source>
</evidence>
<evidence type="ECO:0000313" key="4">
    <source>
        <dbReference type="EMBL" id="SDM32078.1"/>
    </source>
</evidence>
<evidence type="ECO:0000256" key="2">
    <source>
        <dbReference type="ARBA" id="ARBA00022448"/>
    </source>
</evidence>
<organism evidence="4 5">
    <name type="scientific">Actinomyces ruminicola</name>
    <dbReference type="NCBI Taxonomy" id="332524"/>
    <lineage>
        <taxon>Bacteria</taxon>
        <taxon>Bacillati</taxon>
        <taxon>Actinomycetota</taxon>
        <taxon>Actinomycetes</taxon>
        <taxon>Actinomycetales</taxon>
        <taxon>Actinomycetaceae</taxon>
        <taxon>Actinomyces</taxon>
    </lineage>
</organism>
<feature type="signal peptide" evidence="3">
    <location>
        <begin position="1"/>
        <end position="34"/>
    </location>
</feature>
<dbReference type="Pfam" id="PF01547">
    <property type="entry name" value="SBP_bac_1"/>
    <property type="match status" value="1"/>
</dbReference>
<keyword evidence="3" id="KW-0732">Signal</keyword>
<dbReference type="InterPro" id="IPR050490">
    <property type="entry name" value="Bact_solute-bd_prot1"/>
</dbReference>